<keyword evidence="2" id="KW-1185">Reference proteome</keyword>
<evidence type="ECO:0000313" key="1">
    <source>
        <dbReference type="EMBL" id="KAI9897329.1"/>
    </source>
</evidence>
<protein>
    <submittedName>
        <fullName evidence="1">Uncharacterized protein</fullName>
    </submittedName>
</protein>
<dbReference type="EMBL" id="CM047946">
    <property type="protein sequence ID" value="KAI9897329.1"/>
    <property type="molecule type" value="Genomic_DNA"/>
</dbReference>
<evidence type="ECO:0000313" key="2">
    <source>
        <dbReference type="Proteomes" id="UP001163324"/>
    </source>
</evidence>
<dbReference type="Proteomes" id="UP001163324">
    <property type="component" value="Chromosome 7"/>
</dbReference>
<reference evidence="1" key="1">
    <citation type="submission" date="2022-10" db="EMBL/GenBank/DDBJ databases">
        <title>Complete Genome of Trichothecium roseum strain YXFP-22015, a Plant Pathogen Isolated from Citrus.</title>
        <authorList>
            <person name="Wang Y."/>
            <person name="Zhu L."/>
        </authorList>
    </citation>
    <scope>NUCLEOTIDE SEQUENCE</scope>
    <source>
        <strain evidence="1">YXFP-22015</strain>
    </source>
</reference>
<proteinExistence type="predicted"/>
<gene>
    <name evidence="1" type="ORF">N3K66_007185</name>
</gene>
<sequence length="246" mass="26640">MWARDAIQPAIYVFLALNFVCVGLRVYVRTVVSKAFGYDDYAMILAYAGYVALCACTMVSVSNGYADDQPNPKYDMITAVKFFVISTIEYVILVFVAKVSVALVLYRLASNTSIVIRRVLEVSMGVMLIWTIVTSVMVGLQCRPLSLAWGVGKGTCLNPMVLGNVGYAISAMDVASSILYASLPVFLLKGVQMSSKVKISVIILLGLGIVSTVATFLRLKFLVDVANMSSSTGPEAMNAYLTTFVL</sequence>
<organism evidence="1 2">
    <name type="scientific">Trichothecium roseum</name>
    <dbReference type="NCBI Taxonomy" id="47278"/>
    <lineage>
        <taxon>Eukaryota</taxon>
        <taxon>Fungi</taxon>
        <taxon>Dikarya</taxon>
        <taxon>Ascomycota</taxon>
        <taxon>Pezizomycotina</taxon>
        <taxon>Sordariomycetes</taxon>
        <taxon>Hypocreomycetidae</taxon>
        <taxon>Hypocreales</taxon>
        <taxon>Hypocreales incertae sedis</taxon>
        <taxon>Trichothecium</taxon>
    </lineage>
</organism>
<name>A0ACC0UUZ4_9HYPO</name>
<accession>A0ACC0UUZ4</accession>
<comment type="caution">
    <text evidence="1">The sequence shown here is derived from an EMBL/GenBank/DDBJ whole genome shotgun (WGS) entry which is preliminary data.</text>
</comment>